<dbReference type="Pfam" id="PF03412">
    <property type="entry name" value="Peptidase_C39"/>
    <property type="match status" value="1"/>
</dbReference>
<name>A0A3A3G6G4_9BURK</name>
<dbReference type="GO" id="GO:0008233">
    <property type="term" value="F:peptidase activity"/>
    <property type="evidence" value="ECO:0007669"/>
    <property type="project" value="InterPro"/>
</dbReference>
<accession>A0A3A3G6G4</accession>
<feature type="domain" description="Peptidase C39" evidence="1">
    <location>
        <begin position="128"/>
        <end position="259"/>
    </location>
</feature>
<dbReference type="EMBL" id="QYUQ01000002">
    <property type="protein sequence ID" value="RJG03521.1"/>
    <property type="molecule type" value="Genomic_DNA"/>
</dbReference>
<evidence type="ECO:0000259" key="1">
    <source>
        <dbReference type="PROSITE" id="PS50990"/>
    </source>
</evidence>
<comment type="caution">
    <text evidence="2">The sequence shown here is derived from an EMBL/GenBank/DDBJ whole genome shotgun (WGS) entry which is preliminary data.</text>
</comment>
<gene>
    <name evidence="2" type="ORF">D3878_19560</name>
</gene>
<reference evidence="3" key="1">
    <citation type="submission" date="2018-09" db="EMBL/GenBank/DDBJ databases">
        <authorList>
            <person name="Zhu H."/>
        </authorList>
    </citation>
    <scope>NUCLEOTIDE SEQUENCE [LARGE SCALE GENOMIC DNA]</scope>
    <source>
        <strain evidence="3">K1S02-23</strain>
    </source>
</reference>
<dbReference type="GO" id="GO:0006508">
    <property type="term" value="P:proteolysis"/>
    <property type="evidence" value="ECO:0007669"/>
    <property type="project" value="InterPro"/>
</dbReference>
<dbReference type="AlphaFoldDB" id="A0A3A3G6G4"/>
<dbReference type="GO" id="GO:0016020">
    <property type="term" value="C:membrane"/>
    <property type="evidence" value="ECO:0007669"/>
    <property type="project" value="InterPro"/>
</dbReference>
<sequence>MRLIRLLAEPIFRANRKREITVGAMVRTEPILAAVPARRLLRRFPALTRSVSTRSIPIQRPRPVDKMATKDYGGGSPHPFTFSTMHAPRRLGACIALIVMSPLFTNLAHAERPVRSLLEQRQENIIIQRWDNSCAAAVLATILTYDKGYPVTEEQVARAMLQQTDPLRVRHRGGFSLLDMKRYAAQIGFESDGYADMSLTDLAAQVPIIVPVRARGYNHFVVVRQVDENEVHIADPGFGNYRMTKSRFSANWPGIGFQVGQRMGAQ</sequence>
<dbReference type="CDD" id="cd02423">
    <property type="entry name" value="Peptidase_C39G"/>
    <property type="match status" value="1"/>
</dbReference>
<evidence type="ECO:0000313" key="2">
    <source>
        <dbReference type="EMBL" id="RJG03521.1"/>
    </source>
</evidence>
<protein>
    <recommendedName>
        <fullName evidence="1">Peptidase C39 domain-containing protein</fullName>
    </recommendedName>
</protein>
<dbReference type="PROSITE" id="PS50990">
    <property type="entry name" value="PEPTIDASE_C39"/>
    <property type="match status" value="1"/>
</dbReference>
<evidence type="ECO:0000313" key="3">
    <source>
        <dbReference type="Proteomes" id="UP000266327"/>
    </source>
</evidence>
<organism evidence="2 3">
    <name type="scientific">Noviherbaspirillum sedimenti</name>
    <dbReference type="NCBI Taxonomy" id="2320865"/>
    <lineage>
        <taxon>Bacteria</taxon>
        <taxon>Pseudomonadati</taxon>
        <taxon>Pseudomonadota</taxon>
        <taxon>Betaproteobacteria</taxon>
        <taxon>Burkholderiales</taxon>
        <taxon>Oxalobacteraceae</taxon>
        <taxon>Noviherbaspirillum</taxon>
    </lineage>
</organism>
<dbReference type="Gene3D" id="3.90.70.10">
    <property type="entry name" value="Cysteine proteinases"/>
    <property type="match status" value="1"/>
</dbReference>
<keyword evidence="3" id="KW-1185">Reference proteome</keyword>
<dbReference type="GO" id="GO:0005524">
    <property type="term" value="F:ATP binding"/>
    <property type="evidence" value="ECO:0007669"/>
    <property type="project" value="InterPro"/>
</dbReference>
<dbReference type="InterPro" id="IPR005074">
    <property type="entry name" value="Peptidase_C39"/>
</dbReference>
<dbReference type="Proteomes" id="UP000266327">
    <property type="component" value="Unassembled WGS sequence"/>
</dbReference>
<proteinExistence type="predicted"/>